<accession>A0A432ZIQ4</accession>
<sequence>MCNRKRNQPWLVVLVVSWFAIILVGLWWLLDARLTWFDGSGRLQTRIADEGFTEQLKAQLRKHTDELAGAVFHINQKDCRCNWRTQGHQAQVKRQVSANKGHNYQLDIDQISALQNYIPATPAIIIFNQNEHLVYLGPYADGAFCNTETSFVEQLIPLVNARHSQKQSGWINLAAKGCYCPVAF</sequence>
<protein>
    <submittedName>
        <fullName evidence="3">Thioredoxin</fullName>
    </submittedName>
</protein>
<evidence type="ECO:0000313" key="4">
    <source>
        <dbReference type="Proteomes" id="UP000287908"/>
    </source>
</evidence>
<dbReference type="AlphaFoldDB" id="A0A432ZIQ4"/>
<dbReference type="RefSeq" id="WP_126784153.1">
    <property type="nucleotide sequence ID" value="NZ_PIQF01000001.1"/>
</dbReference>
<feature type="transmembrane region" description="Helical" evidence="1">
    <location>
        <begin position="12"/>
        <end position="30"/>
    </location>
</feature>
<feature type="domain" description="DUF6436" evidence="2">
    <location>
        <begin position="53"/>
        <end position="181"/>
    </location>
</feature>
<name>A0A432ZIQ4_9GAMM</name>
<keyword evidence="1" id="KW-0812">Transmembrane</keyword>
<dbReference type="OrthoDB" id="8897581at2"/>
<dbReference type="Pfam" id="PF20029">
    <property type="entry name" value="DUF6436"/>
    <property type="match status" value="1"/>
</dbReference>
<evidence type="ECO:0000259" key="2">
    <source>
        <dbReference type="Pfam" id="PF20029"/>
    </source>
</evidence>
<dbReference type="Proteomes" id="UP000287908">
    <property type="component" value="Unassembled WGS sequence"/>
</dbReference>
<evidence type="ECO:0000256" key="1">
    <source>
        <dbReference type="SAM" id="Phobius"/>
    </source>
</evidence>
<keyword evidence="1" id="KW-1133">Transmembrane helix</keyword>
<dbReference type="EMBL" id="PIQF01000001">
    <property type="protein sequence ID" value="RUO77828.1"/>
    <property type="molecule type" value="Genomic_DNA"/>
</dbReference>
<keyword evidence="1" id="KW-0472">Membrane</keyword>
<evidence type="ECO:0000313" key="3">
    <source>
        <dbReference type="EMBL" id="RUO77828.1"/>
    </source>
</evidence>
<reference evidence="3 4" key="1">
    <citation type="journal article" date="2011" name="Front. Microbiol.">
        <title>Genomic signatures of strain selection and enhancement in Bacillus atrophaeus var. globigii, a historical biowarfare simulant.</title>
        <authorList>
            <person name="Gibbons H.S."/>
            <person name="Broomall S.M."/>
            <person name="McNew L.A."/>
            <person name="Daligault H."/>
            <person name="Chapman C."/>
            <person name="Bruce D."/>
            <person name="Karavis M."/>
            <person name="Krepps M."/>
            <person name="McGregor P.A."/>
            <person name="Hong C."/>
            <person name="Park K.H."/>
            <person name="Akmal A."/>
            <person name="Feldman A."/>
            <person name="Lin J.S."/>
            <person name="Chang W.E."/>
            <person name="Higgs B.W."/>
            <person name="Demirev P."/>
            <person name="Lindquist J."/>
            <person name="Liem A."/>
            <person name="Fochler E."/>
            <person name="Read T.D."/>
            <person name="Tapia R."/>
            <person name="Johnson S."/>
            <person name="Bishop-Lilly K.A."/>
            <person name="Detter C."/>
            <person name="Han C."/>
            <person name="Sozhamannan S."/>
            <person name="Rosenzweig C.N."/>
            <person name="Skowronski E.W."/>
        </authorList>
    </citation>
    <scope>NUCLEOTIDE SEQUENCE [LARGE SCALE GENOMIC DNA]</scope>
    <source>
        <strain evidence="3 4">CL-SP19</strain>
    </source>
</reference>
<organism evidence="3 4">
    <name type="scientific">Idiomarina seosinensis</name>
    <dbReference type="NCBI Taxonomy" id="281739"/>
    <lineage>
        <taxon>Bacteria</taxon>
        <taxon>Pseudomonadati</taxon>
        <taxon>Pseudomonadota</taxon>
        <taxon>Gammaproteobacteria</taxon>
        <taxon>Alteromonadales</taxon>
        <taxon>Idiomarinaceae</taxon>
        <taxon>Idiomarina</taxon>
    </lineage>
</organism>
<gene>
    <name evidence="3" type="ORF">CWI81_04930</name>
</gene>
<comment type="caution">
    <text evidence="3">The sequence shown here is derived from an EMBL/GenBank/DDBJ whole genome shotgun (WGS) entry which is preliminary data.</text>
</comment>
<dbReference type="InterPro" id="IPR045494">
    <property type="entry name" value="DUF6436"/>
</dbReference>
<keyword evidence="4" id="KW-1185">Reference proteome</keyword>
<proteinExistence type="predicted"/>